<protein>
    <recommendedName>
        <fullName evidence="4">Aminotransferase</fullName>
        <ecNumber evidence="4">2.6.1.-</ecNumber>
    </recommendedName>
</protein>
<comment type="similarity">
    <text evidence="4">Belongs to the class-I pyridoxal-phosphate-dependent aminotransferase family.</text>
</comment>
<dbReference type="EMBL" id="LBZW01000006">
    <property type="protein sequence ID" value="KKR79507.1"/>
    <property type="molecule type" value="Genomic_DNA"/>
</dbReference>
<dbReference type="CDD" id="cd00609">
    <property type="entry name" value="AAT_like"/>
    <property type="match status" value="1"/>
</dbReference>
<dbReference type="Proteomes" id="UP000034749">
    <property type="component" value="Unassembled WGS sequence"/>
</dbReference>
<dbReference type="AlphaFoldDB" id="A0A0G0WVR0"/>
<evidence type="ECO:0000256" key="3">
    <source>
        <dbReference type="ARBA" id="ARBA00022679"/>
    </source>
</evidence>
<dbReference type="GO" id="GO:0030170">
    <property type="term" value="F:pyridoxal phosphate binding"/>
    <property type="evidence" value="ECO:0007669"/>
    <property type="project" value="InterPro"/>
</dbReference>
<proteinExistence type="inferred from homology"/>
<dbReference type="Gene3D" id="3.40.640.10">
    <property type="entry name" value="Type I PLP-dependent aspartate aminotransferase-like (Major domain)"/>
    <property type="match status" value="1"/>
</dbReference>
<dbReference type="PANTHER" id="PTHR42832:SF3">
    <property type="entry name" value="L-GLUTAMINE--4-(METHYLSULFANYL)-2-OXOBUTANOATE AMINOTRANSFERASE"/>
    <property type="match status" value="1"/>
</dbReference>
<dbReference type="PATRIC" id="fig|1618734.3.peg.211"/>
<reference evidence="6 7" key="1">
    <citation type="journal article" date="2015" name="Nature">
        <title>rRNA introns, odd ribosomes, and small enigmatic genomes across a large radiation of phyla.</title>
        <authorList>
            <person name="Brown C.T."/>
            <person name="Hug L.A."/>
            <person name="Thomas B.C."/>
            <person name="Sharon I."/>
            <person name="Castelle C.J."/>
            <person name="Singh A."/>
            <person name="Wilkins M.J."/>
            <person name="Williams K.H."/>
            <person name="Banfield J.F."/>
        </authorList>
    </citation>
    <scope>NUCLEOTIDE SEQUENCE [LARGE SCALE GENOMIC DNA]</scope>
</reference>
<dbReference type="EC" id="2.6.1.-" evidence="4"/>
<dbReference type="InterPro" id="IPR015422">
    <property type="entry name" value="PyrdxlP-dep_Trfase_small"/>
</dbReference>
<dbReference type="PROSITE" id="PS00105">
    <property type="entry name" value="AA_TRANSFER_CLASS_1"/>
    <property type="match status" value="1"/>
</dbReference>
<evidence type="ECO:0000313" key="6">
    <source>
        <dbReference type="EMBL" id="KKR79507.1"/>
    </source>
</evidence>
<evidence type="ECO:0000256" key="1">
    <source>
        <dbReference type="ARBA" id="ARBA00001933"/>
    </source>
</evidence>
<dbReference type="InterPro" id="IPR004839">
    <property type="entry name" value="Aminotransferase_I/II_large"/>
</dbReference>
<dbReference type="InterPro" id="IPR015421">
    <property type="entry name" value="PyrdxlP-dep_Trfase_major"/>
</dbReference>
<comment type="cofactor">
    <cofactor evidence="1 4">
        <name>pyridoxal 5'-phosphate</name>
        <dbReference type="ChEBI" id="CHEBI:597326"/>
    </cofactor>
</comment>
<evidence type="ECO:0000256" key="2">
    <source>
        <dbReference type="ARBA" id="ARBA00022576"/>
    </source>
</evidence>
<dbReference type="PANTHER" id="PTHR42832">
    <property type="entry name" value="AMINO ACID AMINOTRANSFERASE"/>
    <property type="match status" value="1"/>
</dbReference>
<dbReference type="Pfam" id="PF00155">
    <property type="entry name" value="Aminotran_1_2"/>
    <property type="match status" value="1"/>
</dbReference>
<keyword evidence="2 4" id="KW-0032">Aminotransferase</keyword>
<name>A0A0G0WVR0_9BACT</name>
<dbReference type="Gene3D" id="3.90.1150.10">
    <property type="entry name" value="Aspartate Aminotransferase, domain 1"/>
    <property type="match status" value="1"/>
</dbReference>
<dbReference type="InterPro" id="IPR050881">
    <property type="entry name" value="LL-DAP_aminotransferase"/>
</dbReference>
<evidence type="ECO:0000256" key="4">
    <source>
        <dbReference type="RuleBase" id="RU000481"/>
    </source>
</evidence>
<evidence type="ECO:0000313" key="7">
    <source>
        <dbReference type="Proteomes" id="UP000034749"/>
    </source>
</evidence>
<organism evidence="6 7">
    <name type="scientific">Candidatus Nomurabacteria bacterium GW2011_GWA2_40_9</name>
    <dbReference type="NCBI Taxonomy" id="1618734"/>
    <lineage>
        <taxon>Bacteria</taxon>
        <taxon>Candidatus Nomuraibacteriota</taxon>
    </lineage>
</organism>
<dbReference type="GO" id="GO:0008483">
    <property type="term" value="F:transaminase activity"/>
    <property type="evidence" value="ECO:0007669"/>
    <property type="project" value="UniProtKB-KW"/>
</dbReference>
<sequence length="221" mass="24514">GKLFFFNYPNNPTSATASLSFFEEVTNWAKKQETLLCHDAAYSEIYFGKDPSPSILQIPEAKDISIEFHSLSKTFNMTGWRVGFAVGNAKLIEALGKIKTNVDSGQFLAIQHAASIALQKGDFFIQEQQSTFLKRRNLLVSGLHSIGLEVFPSDSTFYVWTKVPNPYSSIEFSTTLLNKLGIVTTPGVGFGDAGEGYIRFSLTVPEEQTLKALNKLKHFSL</sequence>
<feature type="domain" description="Aminotransferase class I/classII large" evidence="5">
    <location>
        <begin position="2"/>
        <end position="216"/>
    </location>
</feature>
<dbReference type="InterPro" id="IPR004838">
    <property type="entry name" value="NHTrfase_class1_PyrdxlP-BS"/>
</dbReference>
<dbReference type="InterPro" id="IPR015424">
    <property type="entry name" value="PyrdxlP-dep_Trfase"/>
</dbReference>
<evidence type="ECO:0000259" key="5">
    <source>
        <dbReference type="Pfam" id="PF00155"/>
    </source>
</evidence>
<dbReference type="SUPFAM" id="SSF53383">
    <property type="entry name" value="PLP-dependent transferases"/>
    <property type="match status" value="1"/>
</dbReference>
<comment type="caution">
    <text evidence="6">The sequence shown here is derived from an EMBL/GenBank/DDBJ whole genome shotgun (WGS) entry which is preliminary data.</text>
</comment>
<keyword evidence="3 4" id="KW-0808">Transferase</keyword>
<feature type="non-terminal residue" evidence="6">
    <location>
        <position position="1"/>
    </location>
</feature>
<gene>
    <name evidence="6" type="ORF">UU24_C0006G0001</name>
</gene>
<accession>A0A0G0WVR0</accession>